<evidence type="ECO:0000313" key="2">
    <source>
        <dbReference type="EMBL" id="TQW00557.1"/>
    </source>
</evidence>
<proteinExistence type="inferred from homology"/>
<dbReference type="PANTHER" id="PTHR34598:SF1">
    <property type="entry name" value="PUTATIVE (AFU_ORTHOLOGUE AFUA_3G13140)-RELATED"/>
    <property type="match status" value="1"/>
</dbReference>
<reference evidence="2 3" key="1">
    <citation type="journal article" date="2019" name="Appl. Microbiol. Biotechnol.">
        <title>Genome sequence of Isaria javanica and comparative genome analysis insights into family S53 peptidase evolution in fungal entomopathogens.</title>
        <authorList>
            <person name="Lin R."/>
            <person name="Zhang X."/>
            <person name="Xin B."/>
            <person name="Zou M."/>
            <person name="Gao Y."/>
            <person name="Qin F."/>
            <person name="Hu Q."/>
            <person name="Xie B."/>
            <person name="Cheng X."/>
        </authorList>
    </citation>
    <scope>NUCLEOTIDE SEQUENCE [LARGE SCALE GENOMIC DNA]</scope>
    <source>
        <strain evidence="2 3">IJ1G</strain>
    </source>
</reference>
<dbReference type="EMBL" id="SPUK01000001">
    <property type="protein sequence ID" value="TQW00557.1"/>
    <property type="molecule type" value="Genomic_DNA"/>
</dbReference>
<protein>
    <submittedName>
        <fullName evidence="2">Methyltransferase-like protein</fullName>
    </submittedName>
</protein>
<name>A0A545VFQ8_9HYPO</name>
<dbReference type="GO" id="GO:0016491">
    <property type="term" value="F:oxidoreductase activity"/>
    <property type="evidence" value="ECO:0007669"/>
    <property type="project" value="InterPro"/>
</dbReference>
<dbReference type="NCBIfam" id="NF041278">
    <property type="entry name" value="CmcJ_NvfI_EfuI"/>
    <property type="match status" value="1"/>
</dbReference>
<keyword evidence="2" id="KW-0808">Transferase</keyword>
<comment type="caution">
    <text evidence="2">The sequence shown here is derived from an EMBL/GenBank/DDBJ whole genome shotgun (WGS) entry which is preliminary data.</text>
</comment>
<dbReference type="AlphaFoldDB" id="A0A545VFQ8"/>
<accession>A0A545VFQ8</accession>
<organism evidence="2 3">
    <name type="scientific">Cordyceps javanica</name>
    <dbReference type="NCBI Taxonomy" id="43265"/>
    <lineage>
        <taxon>Eukaryota</taxon>
        <taxon>Fungi</taxon>
        <taxon>Dikarya</taxon>
        <taxon>Ascomycota</taxon>
        <taxon>Pezizomycotina</taxon>
        <taxon>Sordariomycetes</taxon>
        <taxon>Hypocreomycetidae</taxon>
        <taxon>Hypocreales</taxon>
        <taxon>Cordycipitaceae</taxon>
        <taxon>Cordyceps</taxon>
    </lineage>
</organism>
<dbReference type="PANTHER" id="PTHR34598">
    <property type="entry name" value="BLL6449 PROTEIN"/>
    <property type="match status" value="1"/>
</dbReference>
<dbReference type="GO" id="GO:0032259">
    <property type="term" value="P:methylation"/>
    <property type="evidence" value="ECO:0007669"/>
    <property type="project" value="UniProtKB-KW"/>
</dbReference>
<comment type="similarity">
    <text evidence="1">Belongs to the asaB hydroxylase/desaturase family.</text>
</comment>
<dbReference type="GO" id="GO:0008168">
    <property type="term" value="F:methyltransferase activity"/>
    <property type="evidence" value="ECO:0007669"/>
    <property type="project" value="UniProtKB-KW"/>
</dbReference>
<evidence type="ECO:0000313" key="3">
    <source>
        <dbReference type="Proteomes" id="UP000315783"/>
    </source>
</evidence>
<gene>
    <name evidence="2" type="ORF">IF1G_00488</name>
</gene>
<evidence type="ECO:0000256" key="1">
    <source>
        <dbReference type="ARBA" id="ARBA00023604"/>
    </source>
</evidence>
<sequence length="284" mass="31361">MATAAVAVPRGDVSADLNYYQAPADDSAPYNNIDPAPPLPERNYSDVTRATTIHDIRGRESDFSLDRDAFQVIRGVAPSAETAFTDDASIAARYYPEVERLLLDHVPGASRVFIFDHTIRRSSPGASRGPVNRVHIDQTARSVEQRVRRYFGDSGEADALLRGRYRLVNVWRPLNRGPVESNPLSFASTSSLDDADVVPVQHRYSTGYTGETAAIRYNPAQRWYYLSGMTGDERLLLECFDSESLRPGSGIGGRAPHSAFADPRTRVDAEGRESIEVRTLVFGP</sequence>
<keyword evidence="2" id="KW-0489">Methyltransferase</keyword>
<dbReference type="InterPro" id="IPR044053">
    <property type="entry name" value="AsaB-like"/>
</dbReference>
<dbReference type="Proteomes" id="UP000315783">
    <property type="component" value="Unassembled WGS sequence"/>
</dbReference>
<keyword evidence="3" id="KW-1185">Reference proteome</keyword>
<dbReference type="STRING" id="43265.A0A545VFQ8"/>
<dbReference type="OrthoDB" id="412788at2759"/>